<gene>
    <name evidence="4" type="ORF">WKV53_28330</name>
</gene>
<keyword evidence="2" id="KW-1133">Transmembrane helix</keyword>
<dbReference type="InterPro" id="IPR004147">
    <property type="entry name" value="ABC1_dom"/>
</dbReference>
<dbReference type="SUPFAM" id="SSF56112">
    <property type="entry name" value="Protein kinase-like (PK-like)"/>
    <property type="match status" value="1"/>
</dbReference>
<dbReference type="PANTHER" id="PTHR10566:SF113">
    <property type="entry name" value="PROTEIN ACTIVITY OF BC1 COMPLEX KINASE 7, CHLOROPLASTIC"/>
    <property type="match status" value="1"/>
</dbReference>
<accession>A0ABU9B661</accession>
<keyword evidence="5" id="KW-1185">Reference proteome</keyword>
<dbReference type="Pfam" id="PF03109">
    <property type="entry name" value="ABC1"/>
    <property type="match status" value="1"/>
</dbReference>
<reference evidence="4 5" key="1">
    <citation type="submission" date="2024-04" db="EMBL/GenBank/DDBJ databases">
        <title>Luteolibacter sp. isolated from soil.</title>
        <authorList>
            <person name="An J."/>
        </authorList>
    </citation>
    <scope>NUCLEOTIDE SEQUENCE [LARGE SCALE GENOMIC DNA]</scope>
    <source>
        <strain evidence="4 5">Y139</strain>
    </source>
</reference>
<proteinExistence type="inferred from homology"/>
<dbReference type="CDD" id="cd05121">
    <property type="entry name" value="ABC1_ADCK3-like"/>
    <property type="match status" value="1"/>
</dbReference>
<feature type="transmembrane region" description="Helical" evidence="2">
    <location>
        <begin position="519"/>
        <end position="543"/>
    </location>
</feature>
<organism evidence="4 5">
    <name type="scientific">Luteolibacter soli</name>
    <dbReference type="NCBI Taxonomy" id="3135280"/>
    <lineage>
        <taxon>Bacteria</taxon>
        <taxon>Pseudomonadati</taxon>
        <taxon>Verrucomicrobiota</taxon>
        <taxon>Verrucomicrobiia</taxon>
        <taxon>Verrucomicrobiales</taxon>
        <taxon>Verrucomicrobiaceae</taxon>
        <taxon>Luteolibacter</taxon>
    </lineage>
</organism>
<dbReference type="InterPro" id="IPR050154">
    <property type="entry name" value="UbiB_kinase"/>
</dbReference>
<evidence type="ECO:0000256" key="1">
    <source>
        <dbReference type="ARBA" id="ARBA00009670"/>
    </source>
</evidence>
<feature type="domain" description="ABC1 atypical kinase-like" evidence="3">
    <location>
        <begin position="85"/>
        <end position="325"/>
    </location>
</feature>
<comment type="caution">
    <text evidence="4">The sequence shown here is derived from an EMBL/GenBank/DDBJ whole genome shotgun (WGS) entry which is preliminary data.</text>
</comment>
<dbReference type="EMBL" id="JBBUKT010000020">
    <property type="protein sequence ID" value="MEK7954457.1"/>
    <property type="molecule type" value="Genomic_DNA"/>
</dbReference>
<dbReference type="PANTHER" id="PTHR10566">
    <property type="entry name" value="CHAPERONE-ACTIVITY OF BC1 COMPLEX CABC1 -RELATED"/>
    <property type="match status" value="1"/>
</dbReference>
<feature type="transmembrane region" description="Helical" evidence="2">
    <location>
        <begin position="487"/>
        <end position="507"/>
    </location>
</feature>
<dbReference type="RefSeq" id="WP_341408228.1">
    <property type="nucleotide sequence ID" value="NZ_JBBUKT010000020.1"/>
</dbReference>
<evidence type="ECO:0000313" key="5">
    <source>
        <dbReference type="Proteomes" id="UP001371305"/>
    </source>
</evidence>
<evidence type="ECO:0000313" key="4">
    <source>
        <dbReference type="EMBL" id="MEK7954457.1"/>
    </source>
</evidence>
<name>A0ABU9B661_9BACT</name>
<protein>
    <submittedName>
        <fullName evidence="4">AarF/UbiB family protein</fullName>
    </submittedName>
</protein>
<keyword evidence="2" id="KW-0812">Transmembrane</keyword>
<evidence type="ECO:0000256" key="2">
    <source>
        <dbReference type="SAM" id="Phobius"/>
    </source>
</evidence>
<dbReference type="Proteomes" id="UP001371305">
    <property type="component" value="Unassembled WGS sequence"/>
</dbReference>
<dbReference type="InterPro" id="IPR011009">
    <property type="entry name" value="Kinase-like_dom_sf"/>
</dbReference>
<evidence type="ECO:0000259" key="3">
    <source>
        <dbReference type="Pfam" id="PF03109"/>
    </source>
</evidence>
<sequence length="546" mass="59502">MKIAPANLRRYKDVAWLFMKYGSRVISADADFSDAFNGDAPEAAKDATMLASDLERLGPAFVKIGQLLSTRADLLPPPFLEALSRLQDQVEPVPADRIKAVIEEELGVRISKAFGEFDEKPLAAASLGQVHVGMLRGGRRVAVKVQRPEIRKEITADLDSLEEVAAFLDAHTDFGRKYELARLVGQFRTSLFHELDYLREAANLEELRRNLTGFPQLVVPEVVPDYSTGRVLTMDYLPGTKITSLSGAVMTDLDGGVLAEELFGAYLKQILVDGFFHADPHPGNLLLTHDRKIAILDLGMTGRVQQRMRDQLVHLLAGISEGNGVQTAEAAMSLAAAREEAIDRAGFTSAVEEIVGAAKSRNLADIDMGTIVLQVTRASAEAGLRIPEEMSMIGKALLNLDRVGTVLSPGFDPQQSIRRNLAGISKARIKETLTSANLMGVLTETKQFVAQLPLRLNRIFDLVAENKLKVTVDSLDEKSLIQGLQKVANRITTGLILAALIVGSAMLARVDTSFRLFGYPGLAMILFLAAAAGGLMLFFQILVKDR</sequence>
<keyword evidence="2" id="KW-0472">Membrane</keyword>
<comment type="similarity">
    <text evidence="1">Belongs to the protein kinase superfamily. ADCK protein kinase family.</text>
</comment>